<evidence type="ECO:0000256" key="1">
    <source>
        <dbReference type="ARBA" id="ARBA00022574"/>
    </source>
</evidence>
<evidence type="ECO:0000256" key="2">
    <source>
        <dbReference type="ARBA" id="ARBA00022737"/>
    </source>
</evidence>
<feature type="compositionally biased region" description="Low complexity" evidence="4">
    <location>
        <begin position="142"/>
        <end position="151"/>
    </location>
</feature>
<evidence type="ECO:0000256" key="3">
    <source>
        <dbReference type="PROSITE-ProRule" id="PRU00221"/>
    </source>
</evidence>
<dbReference type="PANTHER" id="PTHR19871">
    <property type="entry name" value="BETA TRANSDUCIN-RELATED PROTEIN"/>
    <property type="match status" value="1"/>
</dbReference>
<name>A0A9Q0I6I4_9TELE</name>
<dbReference type="Pfam" id="PF25469">
    <property type="entry name" value="WHD_NWD1"/>
    <property type="match status" value="1"/>
</dbReference>
<feature type="repeat" description="WD" evidence="3">
    <location>
        <begin position="844"/>
        <end position="885"/>
    </location>
</feature>
<dbReference type="InterPro" id="IPR015943">
    <property type="entry name" value="WD40/YVTN_repeat-like_dom_sf"/>
</dbReference>
<dbReference type="InterPro" id="IPR057588">
    <property type="entry name" value="NWD1/2-like_WH"/>
</dbReference>
<dbReference type="Proteomes" id="UP001148018">
    <property type="component" value="Unassembled WGS sequence"/>
</dbReference>
<dbReference type="PROSITE" id="PS50082">
    <property type="entry name" value="WD_REPEATS_2"/>
    <property type="match status" value="1"/>
</dbReference>
<sequence length="1463" mass="161802">MEEVYPALYRHCKRRGYDFRMVDLRQGVGGPASNRHDTAQLHVETIRRCQESPGSIFVLFLGQKHEVQSPPSTVSRGDLEAVVAAAERELQRASLRRLSIRRMSRPPGDAPAGLQSLGPQGFANSGYLSFGEQTTSSTVLTSGDSSQSSFSGTEDPVAVPAAGGGEPTERSWGDLDRDLGLIRMWYRLDKNCLPPVYRLLPISTHLPDILSTDGQRRRQAQKDWGATGRRLLGALQRGATDALGEEGAAALLKTVLDWETEEGLRSLGEGRPPEAHCHCYKRVIPDLLYQLKSEYATHYLDLLRGRPQVNTALATAHHNFMGRVFAKLRHTNVYERDVGWGRRGLDPKHNGAHRFYTERICSHFTRMALCSLNRAMEVSRARDPFDVLRKKEAKARLWEEIQYHRDHRDALARKCLLRRDFLSEVRRAVEASGGRPLLLLGAPGWGKSSILAMVSQELCTRLPRAADVMYFVGLTGDTKNLRLVLQSLCVQLTQAYGSPQTQLSTGLPQLVNDFLSLLGRASEARPLGPLPAHVHLLVSATAAHSACAVALQLELLLEACVSCPCPLYLEAALWESGLWTSYGGGPQGGLGADLEGLYQGLLARLEREHGQHLVRRVATLIAVSRGGCTEEELLDLLARDGKVIQERDLGPHLVEARTDGTWAYRWSHGALGRACARRYLQTDPRARRAAHADYAEYFGETSPRATTFQPLAWHRRAILPFMRECVFRYEFLLHKVQGLSVLDVEEDLKNAVLPDKVVADVEVLAGALALSRTVLEDDPCQLASQIMGRLGQILAEDTPVAPGDPLKFSYLHTLLSECAHSSLPVLVPSYTCLLATSGLPHHLLAGHSSPITALGGGLRGPVAVTCEAEGNIYLWDLELRRVVKTLEAVGPGAVDQLTLGLDDSVLVVCTAQSLQVREIETGRVMYSEDGLVDVPMVTTTCEGQLLVAFYDGSRVVKVFDLASSCSLLCCLHMDLEAQAIHKDRSILLSSSSFRDCVLFAYRSGGEAAVLSARGGQVSSVLSAQHGAASIQAVDVTSQYLLLFCRYPYKSEGEILHMELFSTVSFLYLRSILCCGQDPISQVTVNRAGTHAVGFCPSGRTRLSEVVTWNLETEDHKHLVRFPGVLSAGLCGDLRYCVGFCAGERHLRLWDLTSRINDPSLTYNVHRARSDGSQDIAPAGQAPRAGSVSVWNLARRRRYAGRPVHVEHGLYGSTDVALAHGLRLYVLTDRGTASLTDTPAPVFQTLLIYDLVKRSYLRRKTGLYIVPCPQEEYKLLEEGRVLLGLSETRDHLILWDLETGYIQERIKPSRKESLLLSSTPQDHQPPTTETREKTMMPWDFRTESRVDREKYNAIDQYLLSGDQQVVVCSYFSHHLNVFAVASQEQVHTLEDRASQLSLRTAALTHAGGHLVLSNYSRTQRAPYVTLWDLRKGTVRKRLRNEPGVCCVAITDDASRVAFAVTESN</sequence>
<dbReference type="InterPro" id="IPR001680">
    <property type="entry name" value="WD40_rpt"/>
</dbReference>
<evidence type="ECO:0000259" key="5">
    <source>
        <dbReference type="Pfam" id="PF25469"/>
    </source>
</evidence>
<keyword evidence="2" id="KW-0677">Repeat</keyword>
<dbReference type="EMBL" id="JANIIK010000118">
    <property type="protein sequence ID" value="KAJ3585371.1"/>
    <property type="molecule type" value="Genomic_DNA"/>
</dbReference>
<evidence type="ECO:0000313" key="6">
    <source>
        <dbReference type="EMBL" id="KAJ3585371.1"/>
    </source>
</evidence>
<dbReference type="Gene3D" id="2.130.10.10">
    <property type="entry name" value="YVTN repeat-like/Quinoprotein amine dehydrogenase"/>
    <property type="match status" value="2"/>
</dbReference>
<dbReference type="InterPro" id="IPR027417">
    <property type="entry name" value="P-loop_NTPase"/>
</dbReference>
<reference evidence="6" key="1">
    <citation type="submission" date="2022-07" db="EMBL/GenBank/DDBJ databases">
        <title>Chromosome-level genome of Muraenolepis orangiensis.</title>
        <authorList>
            <person name="Kim J."/>
        </authorList>
    </citation>
    <scope>NUCLEOTIDE SEQUENCE</scope>
    <source>
        <strain evidence="6">KU_S4_2022</strain>
        <tissue evidence="6">Muscle</tissue>
    </source>
</reference>
<feature type="region of interest" description="Disordered" evidence="4">
    <location>
        <begin position="135"/>
        <end position="173"/>
    </location>
</feature>
<evidence type="ECO:0000313" key="7">
    <source>
        <dbReference type="Proteomes" id="UP001148018"/>
    </source>
</evidence>
<feature type="domain" description="NWD1/2-like winged helix-turn-helix" evidence="5">
    <location>
        <begin position="594"/>
        <end position="682"/>
    </location>
</feature>
<dbReference type="InterPro" id="IPR052752">
    <property type="entry name" value="NACHT-WD_repeat"/>
</dbReference>
<organism evidence="6 7">
    <name type="scientific">Muraenolepis orangiensis</name>
    <name type="common">Patagonian moray cod</name>
    <dbReference type="NCBI Taxonomy" id="630683"/>
    <lineage>
        <taxon>Eukaryota</taxon>
        <taxon>Metazoa</taxon>
        <taxon>Chordata</taxon>
        <taxon>Craniata</taxon>
        <taxon>Vertebrata</taxon>
        <taxon>Euteleostomi</taxon>
        <taxon>Actinopterygii</taxon>
        <taxon>Neopterygii</taxon>
        <taxon>Teleostei</taxon>
        <taxon>Neoteleostei</taxon>
        <taxon>Acanthomorphata</taxon>
        <taxon>Zeiogadaria</taxon>
        <taxon>Gadariae</taxon>
        <taxon>Gadiformes</taxon>
        <taxon>Muraenolepidoidei</taxon>
        <taxon>Muraenolepididae</taxon>
        <taxon>Muraenolepis</taxon>
    </lineage>
</organism>
<evidence type="ECO:0000256" key="4">
    <source>
        <dbReference type="SAM" id="MobiDB-lite"/>
    </source>
</evidence>
<dbReference type="SUPFAM" id="SSF50969">
    <property type="entry name" value="YVTN repeat-like/Quinoprotein amine dehydrogenase"/>
    <property type="match status" value="1"/>
</dbReference>
<dbReference type="SUPFAM" id="SSF50998">
    <property type="entry name" value="Quinoprotein alcohol dehydrogenase-like"/>
    <property type="match status" value="1"/>
</dbReference>
<keyword evidence="7" id="KW-1185">Reference proteome</keyword>
<dbReference type="InterPro" id="IPR011044">
    <property type="entry name" value="Quino_amine_DH_bsu"/>
</dbReference>
<comment type="caution">
    <text evidence="6">The sequence shown here is derived from an EMBL/GenBank/DDBJ whole genome shotgun (WGS) entry which is preliminary data.</text>
</comment>
<protein>
    <recommendedName>
        <fullName evidence="5">NWD1/2-like winged helix-turn-helix domain-containing protein</fullName>
    </recommendedName>
</protein>
<dbReference type="OrthoDB" id="2325716at2759"/>
<gene>
    <name evidence="6" type="ORF">NHX12_014092</name>
</gene>
<proteinExistence type="predicted"/>
<dbReference type="PANTHER" id="PTHR19871:SF43">
    <property type="entry name" value="SI:CH211-212K18.6"/>
    <property type="match status" value="1"/>
</dbReference>
<dbReference type="InterPro" id="IPR011047">
    <property type="entry name" value="Quinoprotein_ADH-like_sf"/>
</dbReference>
<accession>A0A9Q0I6I4</accession>
<feature type="non-terminal residue" evidence="6">
    <location>
        <position position="1463"/>
    </location>
</feature>
<keyword evidence="1 3" id="KW-0853">WD repeat</keyword>
<dbReference type="SUPFAM" id="SSF52540">
    <property type="entry name" value="P-loop containing nucleoside triphosphate hydrolases"/>
    <property type="match status" value="1"/>
</dbReference>